<proteinExistence type="predicted"/>
<evidence type="ECO:0000313" key="2">
    <source>
        <dbReference type="Proteomes" id="UP000031561"/>
    </source>
</evidence>
<dbReference type="SUPFAM" id="SSF160246">
    <property type="entry name" value="EspE N-terminal domain-like"/>
    <property type="match status" value="1"/>
</dbReference>
<comment type="caution">
    <text evidence="1">The sequence shown here is derived from an EMBL/GenBank/DDBJ whole genome shotgun (WGS) entry which is preliminary data.</text>
</comment>
<name>A0ABD4SZU3_9CYAN</name>
<dbReference type="AlphaFoldDB" id="A0ABD4SZU3"/>
<protein>
    <submittedName>
        <fullName evidence="1">Uncharacterized protein</fullName>
    </submittedName>
</protein>
<dbReference type="EMBL" id="JTHE03000023">
    <property type="protein sequence ID" value="MCM1981875.1"/>
    <property type="molecule type" value="Genomic_DNA"/>
</dbReference>
<sequence>MLTYDPRCKRIGSYLIDAGLLDPNQVDVILADQAQTHLRFGDIAVARGWVSPATIEFLCSYIIEPERLLGSPIKPPDFFSTSLQ</sequence>
<reference evidence="1 2" key="1">
    <citation type="journal article" date="2015" name="Genome Announc.">
        <title>Draft Genome Sequence of Filamentous Marine Cyanobacterium Lyngbya confervoides Strain BDU141951.</title>
        <authorList>
            <person name="Chandrababunaidu M.M."/>
            <person name="Sen D."/>
            <person name="Tripathy S."/>
        </authorList>
    </citation>
    <scope>NUCLEOTIDE SEQUENCE [LARGE SCALE GENOMIC DNA]</scope>
    <source>
        <strain evidence="1 2">BDU141951</strain>
    </source>
</reference>
<keyword evidence="2" id="KW-1185">Reference proteome</keyword>
<dbReference type="RefSeq" id="WP_166279998.1">
    <property type="nucleotide sequence ID" value="NZ_JTHE03000023.1"/>
</dbReference>
<dbReference type="InterPro" id="IPR037257">
    <property type="entry name" value="T2SS_E_N_sf"/>
</dbReference>
<dbReference type="Proteomes" id="UP000031561">
    <property type="component" value="Unassembled WGS sequence"/>
</dbReference>
<gene>
    <name evidence="1" type="ORF">QQ91_0003390</name>
</gene>
<evidence type="ECO:0000313" key="1">
    <source>
        <dbReference type="EMBL" id="MCM1981875.1"/>
    </source>
</evidence>
<organism evidence="1 2">
    <name type="scientific">Lyngbya confervoides BDU141951</name>
    <dbReference type="NCBI Taxonomy" id="1574623"/>
    <lineage>
        <taxon>Bacteria</taxon>
        <taxon>Bacillati</taxon>
        <taxon>Cyanobacteriota</taxon>
        <taxon>Cyanophyceae</taxon>
        <taxon>Oscillatoriophycideae</taxon>
        <taxon>Oscillatoriales</taxon>
        <taxon>Microcoleaceae</taxon>
        <taxon>Lyngbya</taxon>
    </lineage>
</organism>
<accession>A0ABD4SZU3</accession>